<protein>
    <recommendedName>
        <fullName evidence="3">GDP-fucose pyrophosphorylase domain-containing protein</fullName>
    </recommendedName>
</protein>
<dbReference type="EMBL" id="AMQN01012235">
    <property type="status" value="NOT_ANNOTATED_CDS"/>
    <property type="molecule type" value="Genomic_DNA"/>
</dbReference>
<reference evidence="6" key="1">
    <citation type="submission" date="2012-12" db="EMBL/GenBank/DDBJ databases">
        <authorList>
            <person name="Hellsten U."/>
            <person name="Grimwood J."/>
            <person name="Chapman J.A."/>
            <person name="Shapiro H."/>
            <person name="Aerts A."/>
            <person name="Otillar R.P."/>
            <person name="Terry A.Y."/>
            <person name="Boore J.L."/>
            <person name="Simakov O."/>
            <person name="Marletaz F."/>
            <person name="Cho S.-J."/>
            <person name="Edsinger-Gonzales E."/>
            <person name="Havlak P."/>
            <person name="Kuo D.-H."/>
            <person name="Larsson T."/>
            <person name="Lv J."/>
            <person name="Arendt D."/>
            <person name="Savage R."/>
            <person name="Osoegawa K."/>
            <person name="de Jong P."/>
            <person name="Lindberg D.R."/>
            <person name="Seaver E.C."/>
            <person name="Weisblat D.A."/>
            <person name="Putnam N.H."/>
            <person name="Grigoriev I.V."/>
            <person name="Rokhsar D.S."/>
        </authorList>
    </citation>
    <scope>NUCLEOTIDE SEQUENCE</scope>
    <source>
        <strain evidence="6">I ESC-2004</strain>
    </source>
</reference>
<evidence type="ECO:0000256" key="2">
    <source>
        <dbReference type="ARBA" id="ARBA00022741"/>
    </source>
</evidence>
<dbReference type="HOGENOM" id="CLU_508637_0_0_1"/>
<reference evidence="5" key="3">
    <citation type="submission" date="2015-06" db="UniProtKB">
        <authorList>
            <consortium name="EnsemblMetazoa"/>
        </authorList>
    </citation>
    <scope>IDENTIFICATION</scope>
</reference>
<dbReference type="GO" id="GO:0016772">
    <property type="term" value="F:transferase activity, transferring phosphorus-containing groups"/>
    <property type="evidence" value="ECO:0007669"/>
    <property type="project" value="InterPro"/>
</dbReference>
<dbReference type="OMA" id="MGTINEY"/>
<dbReference type="Pfam" id="PF07959">
    <property type="entry name" value="Fucose_pyrophosphorylase"/>
    <property type="match status" value="1"/>
</dbReference>
<keyword evidence="1" id="KW-0808">Transferase</keyword>
<gene>
    <name evidence="4" type="ORF">CAPTEDRAFT_177275</name>
</gene>
<dbReference type="InterPro" id="IPR012887">
    <property type="entry name" value="GDP_fucose_pyrophosphorylase"/>
</dbReference>
<dbReference type="GO" id="GO:0042350">
    <property type="term" value="P:GDP-L-fucose biosynthetic process"/>
    <property type="evidence" value="ECO:0007669"/>
    <property type="project" value="UniProtKB-ARBA"/>
</dbReference>
<sequence length="561" mass="61870">MISCTTFPGKPKDEFEVAFWDAVVLTAADEDQRDAYDLQIKEKLNRKEIPLGIPYLVYADPPGPKAGSGGSTLYVISKLHEHYGDDLFNQRILLLNAGGQSQRLPSASVLGKVFTALPFGDPMYQILDLKLASYMAFLPRMGPGIFHGSADTIEVYDLGGSTSWTFDNPGFTALAHPSTLDIGTTHGVFVIDPTDKSKGELAEFKRCLEVLQKPAVEVMRSKGAVMAGNGASEFAFTDSVFFFDFAIGRKLLHFYQEEQPLQCEIDSYGDFLQALGPNATAEYTKDVRNVSLVEPTLLETRMKIYNLLKGTAINIVALNESKFYHLGTVKEYLYHFCHDSVLGEEVGFKPNGVFNRFHGNTNHVGGCLMHNYLQGESTIPNTSIVEFCSFDESVEIGENCIVSNCSSNKRIHIPDNTLTHTIPITTATGISYVTIIFNINENIKKKAGDVTGASKLTFIHESLTLEKIASSLNLASVQQLFSDDSNAVFTLWHAKVFPVLASACQSLVASVEMYKTARFSAEFVCPGAECFVSMADILGMKNIRQMLKYRSDLFKKISAKV</sequence>
<organism evidence="4">
    <name type="scientific">Capitella teleta</name>
    <name type="common">Polychaete worm</name>
    <dbReference type="NCBI Taxonomy" id="283909"/>
    <lineage>
        <taxon>Eukaryota</taxon>
        <taxon>Metazoa</taxon>
        <taxon>Spiralia</taxon>
        <taxon>Lophotrochozoa</taxon>
        <taxon>Annelida</taxon>
        <taxon>Polychaeta</taxon>
        <taxon>Sedentaria</taxon>
        <taxon>Scolecida</taxon>
        <taxon>Capitellidae</taxon>
        <taxon>Capitella</taxon>
    </lineage>
</organism>
<evidence type="ECO:0000313" key="4">
    <source>
        <dbReference type="EMBL" id="ELT94528.1"/>
    </source>
</evidence>
<dbReference type="Proteomes" id="UP000014760">
    <property type="component" value="Unassembled WGS sequence"/>
</dbReference>
<evidence type="ECO:0000313" key="6">
    <source>
        <dbReference type="Proteomes" id="UP000014760"/>
    </source>
</evidence>
<proteinExistence type="predicted"/>
<dbReference type="STRING" id="283909.R7TL13"/>
<name>R7TL13_CAPTE</name>
<reference evidence="4 6" key="2">
    <citation type="journal article" date="2013" name="Nature">
        <title>Insights into bilaterian evolution from three spiralian genomes.</title>
        <authorList>
            <person name="Simakov O."/>
            <person name="Marletaz F."/>
            <person name="Cho S.J."/>
            <person name="Edsinger-Gonzales E."/>
            <person name="Havlak P."/>
            <person name="Hellsten U."/>
            <person name="Kuo D.H."/>
            <person name="Larsson T."/>
            <person name="Lv J."/>
            <person name="Arendt D."/>
            <person name="Savage R."/>
            <person name="Osoegawa K."/>
            <person name="de Jong P."/>
            <person name="Grimwood J."/>
            <person name="Chapman J.A."/>
            <person name="Shapiro H."/>
            <person name="Aerts A."/>
            <person name="Otillar R.P."/>
            <person name="Terry A.Y."/>
            <person name="Boore J.L."/>
            <person name="Grigoriev I.V."/>
            <person name="Lindberg D.R."/>
            <person name="Seaver E.C."/>
            <person name="Weisblat D.A."/>
            <person name="Putnam N.H."/>
            <person name="Rokhsar D.S."/>
        </authorList>
    </citation>
    <scope>NUCLEOTIDE SEQUENCE</scope>
    <source>
        <strain evidence="4 6">I ESC-2004</strain>
    </source>
</reference>
<dbReference type="GO" id="GO:0000166">
    <property type="term" value="F:nucleotide binding"/>
    <property type="evidence" value="ECO:0007669"/>
    <property type="project" value="UniProtKB-KW"/>
</dbReference>
<dbReference type="PANTHER" id="PTHR15045:SF1">
    <property type="entry name" value="FUCOSE-1-PHOSPHATE GUANYLYLTRANSFERASE"/>
    <property type="match status" value="1"/>
</dbReference>
<dbReference type="EMBL" id="KB309387">
    <property type="protein sequence ID" value="ELT94528.1"/>
    <property type="molecule type" value="Genomic_DNA"/>
</dbReference>
<dbReference type="EnsemblMetazoa" id="CapteT177275">
    <property type="protein sequence ID" value="CapteP177275"/>
    <property type="gene ID" value="CapteG177275"/>
</dbReference>
<dbReference type="PANTHER" id="PTHR15045">
    <property type="entry name" value="FUCOSE-1-PHOSPHATE GUANYLYLTRANSFERASE"/>
    <property type="match status" value="1"/>
</dbReference>
<dbReference type="OrthoDB" id="10062280at2759"/>
<keyword evidence="2" id="KW-0547">Nucleotide-binding</keyword>
<keyword evidence="6" id="KW-1185">Reference proteome</keyword>
<evidence type="ECO:0000256" key="1">
    <source>
        <dbReference type="ARBA" id="ARBA00022679"/>
    </source>
</evidence>
<evidence type="ECO:0000313" key="5">
    <source>
        <dbReference type="EnsemblMetazoa" id="CapteP177275"/>
    </source>
</evidence>
<feature type="domain" description="GDP-fucose pyrophosphorylase" evidence="3">
    <location>
        <begin position="85"/>
        <end position="501"/>
    </location>
</feature>
<evidence type="ECO:0000259" key="3">
    <source>
        <dbReference type="Pfam" id="PF07959"/>
    </source>
</evidence>
<dbReference type="AlphaFoldDB" id="R7TL13"/>
<accession>R7TL13</accession>